<accession>A0ABS5XIP7</accession>
<evidence type="ECO:0000256" key="1">
    <source>
        <dbReference type="ARBA" id="ARBA00010333"/>
    </source>
</evidence>
<reference evidence="4 5" key="1">
    <citation type="submission" date="2021-04" db="EMBL/GenBank/DDBJ databases">
        <title>Pseudomonas boanensis sp. nov., a bacterium isolated from river water used for household purposes in Boane District, Mozambique.</title>
        <authorList>
            <person name="Nicklasson M."/>
            <person name="Martin-Rodriguez A.J."/>
            <person name="Thorell K."/>
            <person name="Neves L."/>
            <person name="Mussagy A."/>
            <person name="Rydberg H.A."/>
            <person name="Hernroth B."/>
            <person name="Svensson-Stadler L."/>
            <person name="Sjoling A."/>
        </authorList>
    </citation>
    <scope>NUCLEOTIDE SEQUENCE [LARGE SCALE GENOMIC DNA]</scope>
    <source>
        <strain evidence="4 5">DB1</strain>
    </source>
</reference>
<comment type="caution">
    <text evidence="4">The sequence shown here is derived from an EMBL/GenBank/DDBJ whole genome shotgun (WGS) entry which is preliminary data.</text>
</comment>
<organism evidence="4 5">
    <name type="scientific">Metapseudomonas boanensis</name>
    <dbReference type="NCBI Taxonomy" id="2822138"/>
    <lineage>
        <taxon>Bacteria</taxon>
        <taxon>Pseudomonadati</taxon>
        <taxon>Pseudomonadota</taxon>
        <taxon>Gammaproteobacteria</taxon>
        <taxon>Pseudomonadales</taxon>
        <taxon>Pseudomonadaceae</taxon>
        <taxon>Metapseudomonas</taxon>
    </lineage>
</organism>
<dbReference type="InterPro" id="IPR001638">
    <property type="entry name" value="Solute-binding_3/MltF_N"/>
</dbReference>
<evidence type="ECO:0000313" key="4">
    <source>
        <dbReference type="EMBL" id="MBT8767539.1"/>
    </source>
</evidence>
<evidence type="ECO:0000256" key="2">
    <source>
        <dbReference type="ARBA" id="ARBA00022729"/>
    </source>
</evidence>
<dbReference type="Pfam" id="PF00497">
    <property type="entry name" value="SBP_bac_3"/>
    <property type="match status" value="1"/>
</dbReference>
<name>A0ABS5XIP7_9GAMM</name>
<proteinExistence type="inferred from homology"/>
<keyword evidence="2" id="KW-0732">Signal</keyword>
<sequence length="219" mass="24786">MPYVQVSDHALLGGFIRRLGEQVAETLGVTVSFVETPNKRIEESLKNGRIHVICNTNPEWLADAPAFHWSPPLFEETHALLQHRDSAPVTSLTDLKGKTVGTTLGFTYSMPLMEAFANKQVIRQDIRDLDTRLNLLSRKRLDAIIEMRRSLTFELAVRPGLPLVSSPWVIDRYSMHCAYGPRLPVTAEQLDATLQSLRDSGEIERLLDGEQFRARLQDH</sequence>
<keyword evidence="5" id="KW-1185">Reference proteome</keyword>
<evidence type="ECO:0000259" key="3">
    <source>
        <dbReference type="SMART" id="SM00062"/>
    </source>
</evidence>
<gene>
    <name evidence="4" type="ORF">J7302_15590</name>
</gene>
<protein>
    <submittedName>
        <fullName evidence="4">Transporter substrate-binding domain-containing protein</fullName>
    </submittedName>
</protein>
<dbReference type="SUPFAM" id="SSF53850">
    <property type="entry name" value="Periplasmic binding protein-like II"/>
    <property type="match status" value="1"/>
</dbReference>
<dbReference type="EMBL" id="JAGTIS010000008">
    <property type="protein sequence ID" value="MBT8767539.1"/>
    <property type="molecule type" value="Genomic_DNA"/>
</dbReference>
<dbReference type="PANTHER" id="PTHR35936">
    <property type="entry name" value="MEMBRANE-BOUND LYTIC MUREIN TRANSGLYCOSYLASE F"/>
    <property type="match status" value="1"/>
</dbReference>
<dbReference type="Gene3D" id="3.40.190.10">
    <property type="entry name" value="Periplasmic binding protein-like II"/>
    <property type="match status" value="2"/>
</dbReference>
<comment type="similarity">
    <text evidence="1">Belongs to the bacterial solute-binding protein 3 family.</text>
</comment>
<feature type="domain" description="Solute-binding protein family 3/N-terminal" evidence="3">
    <location>
        <begin position="1"/>
        <end position="214"/>
    </location>
</feature>
<dbReference type="Proteomes" id="UP001519667">
    <property type="component" value="Unassembled WGS sequence"/>
</dbReference>
<evidence type="ECO:0000313" key="5">
    <source>
        <dbReference type="Proteomes" id="UP001519667"/>
    </source>
</evidence>
<dbReference type="SMART" id="SM00062">
    <property type="entry name" value="PBPb"/>
    <property type="match status" value="1"/>
</dbReference>
<dbReference type="PANTHER" id="PTHR35936:SF6">
    <property type="entry name" value="AMINO ACID ABC TRANSPORTER SUBSTRATE-BINDING PAAT FAMILY PROTEIN"/>
    <property type="match status" value="1"/>
</dbReference>